<gene>
    <name evidence="2" type="ORF">BDD14_0674</name>
</gene>
<reference evidence="2 3" key="1">
    <citation type="submission" date="2019-02" db="EMBL/GenBank/DDBJ databases">
        <title>Genomic Encyclopedia of Archaeal and Bacterial Type Strains, Phase II (KMG-II): from individual species to whole genera.</title>
        <authorList>
            <person name="Goeker M."/>
        </authorList>
    </citation>
    <scope>NUCLEOTIDE SEQUENCE [LARGE SCALE GENOMIC DNA]</scope>
    <source>
        <strain evidence="2 3">DSM 18101</strain>
    </source>
</reference>
<proteinExistence type="predicted"/>
<dbReference type="InterPro" id="IPR018490">
    <property type="entry name" value="cNMP-bd_dom_sf"/>
</dbReference>
<dbReference type="SUPFAM" id="SSF51206">
    <property type="entry name" value="cAMP-binding domain-like"/>
    <property type="match status" value="1"/>
</dbReference>
<dbReference type="SMART" id="SM00100">
    <property type="entry name" value="cNMP"/>
    <property type="match status" value="1"/>
</dbReference>
<dbReference type="AlphaFoldDB" id="A0A4Q7YR70"/>
<sequence>MLVDRFVGADGKRLLLEALRDQRMVTGDAALAEKLSEIRPIGIAVGNSIIEQGTTTNSLFLIIAGRFNIIVNGRVVAQRSAGDSVGEMSAISPTQRRSASVTASEESVVLEITEPQFSKLTSEHPGICKVIAKELARRLEQRNSLVTTTRDRLQVFIISSVEALPIARAIQNAFARDPFNVNVWTDGVFKASTYTIPALEQAVDQSDFALAIVQPDDTVTSRGEHDVPVARDNVIFELGLFIGRLGLPRTFLVEPWDVDVRLPSDFAGVTPVGYKLNKDDMANAQRVAGAMGPACNQMRDYMNSMGPR</sequence>
<dbReference type="PROSITE" id="PS50042">
    <property type="entry name" value="CNMP_BINDING_3"/>
    <property type="match status" value="1"/>
</dbReference>
<dbReference type="InterPro" id="IPR000595">
    <property type="entry name" value="cNMP-bd_dom"/>
</dbReference>
<organism evidence="2 3">
    <name type="scientific">Edaphobacter modestus</name>
    <dbReference type="NCBI Taxonomy" id="388466"/>
    <lineage>
        <taxon>Bacteria</taxon>
        <taxon>Pseudomonadati</taxon>
        <taxon>Acidobacteriota</taxon>
        <taxon>Terriglobia</taxon>
        <taxon>Terriglobales</taxon>
        <taxon>Acidobacteriaceae</taxon>
        <taxon>Edaphobacter</taxon>
    </lineage>
</organism>
<dbReference type="Gene3D" id="2.60.120.10">
    <property type="entry name" value="Jelly Rolls"/>
    <property type="match status" value="1"/>
</dbReference>
<name>A0A4Q7YR70_9BACT</name>
<evidence type="ECO:0000313" key="3">
    <source>
        <dbReference type="Proteomes" id="UP000292958"/>
    </source>
</evidence>
<dbReference type="Pfam" id="PF00027">
    <property type="entry name" value="cNMP_binding"/>
    <property type="match status" value="1"/>
</dbReference>
<dbReference type="GO" id="GO:0050135">
    <property type="term" value="F:NADP+ nucleosidase activity"/>
    <property type="evidence" value="ECO:0007669"/>
    <property type="project" value="InterPro"/>
</dbReference>
<evidence type="ECO:0000313" key="2">
    <source>
        <dbReference type="EMBL" id="RZU39305.1"/>
    </source>
</evidence>
<dbReference type="InterPro" id="IPR014710">
    <property type="entry name" value="RmlC-like_jellyroll"/>
</dbReference>
<feature type="domain" description="Cyclic nucleotide-binding" evidence="1">
    <location>
        <begin position="15"/>
        <end position="138"/>
    </location>
</feature>
<dbReference type="EMBL" id="SHKW01000001">
    <property type="protein sequence ID" value="RZU39305.1"/>
    <property type="molecule type" value="Genomic_DNA"/>
</dbReference>
<evidence type="ECO:0000259" key="1">
    <source>
        <dbReference type="PROSITE" id="PS50042"/>
    </source>
</evidence>
<protein>
    <submittedName>
        <fullName evidence="2">Cyclic nucleotide-binding protein</fullName>
    </submittedName>
</protein>
<dbReference type="OrthoDB" id="5497289at2"/>
<keyword evidence="3" id="KW-1185">Reference proteome</keyword>
<accession>A0A4Q7YR70</accession>
<dbReference type="RefSeq" id="WP_130417532.1">
    <property type="nucleotide sequence ID" value="NZ_SHKW01000001.1"/>
</dbReference>
<dbReference type="CDD" id="cd00038">
    <property type="entry name" value="CAP_ED"/>
    <property type="match status" value="1"/>
</dbReference>
<dbReference type="Pfam" id="PF10137">
    <property type="entry name" value="CAP12-PCTIR_TIR"/>
    <property type="match status" value="1"/>
</dbReference>
<comment type="caution">
    <text evidence="2">The sequence shown here is derived from an EMBL/GenBank/DDBJ whole genome shotgun (WGS) entry which is preliminary data.</text>
</comment>
<dbReference type="InterPro" id="IPR019302">
    <property type="entry name" value="CAP12/PCTIR_TIR_dom"/>
</dbReference>
<dbReference type="Proteomes" id="UP000292958">
    <property type="component" value="Unassembled WGS sequence"/>
</dbReference>